<dbReference type="InterPro" id="IPR050259">
    <property type="entry name" value="SDR"/>
</dbReference>
<comment type="similarity">
    <text evidence="1">Belongs to the short-chain dehydrogenases/reductases (SDR) family.</text>
</comment>
<dbReference type="PRINTS" id="PR00081">
    <property type="entry name" value="GDHRDH"/>
</dbReference>
<sequence>MKLIGKKALVTGSARGIGRGCALELARAGADVVVNDRERTPEAEAVVAEIQALGRQAVLVEGDAFDHDSCGLITQRAVEALGRLDILISNPAYSRRGDFLDYAPETFQKVIQGTLAGAFSMSQHVAKHMVERGGGGKIVFISSVHARRPFPRSVAYNAGKAGLNHMALTIAGELMPHRINVNLIEPGWIDTPGEHETFGADVMREAGAALPWGRLGKPEDIGKTAVFLVSDDADYITGGAFLVDGGLLLKESHS</sequence>
<dbReference type="PANTHER" id="PTHR42879">
    <property type="entry name" value="3-OXOACYL-(ACYL-CARRIER-PROTEIN) REDUCTASE"/>
    <property type="match status" value="1"/>
</dbReference>
<reference evidence="2" key="1">
    <citation type="submission" date="2024-05" db="EMBL/GenBank/DDBJ databases">
        <title>Planctomycetes of the genus Singulisphaera possess chitinolytic capabilities.</title>
        <authorList>
            <person name="Ivanova A."/>
        </authorList>
    </citation>
    <scope>NUCLEOTIDE SEQUENCE</scope>
    <source>
        <strain evidence="2">Ch08T</strain>
    </source>
</reference>
<dbReference type="CDD" id="cd05233">
    <property type="entry name" value="SDR_c"/>
    <property type="match status" value="1"/>
</dbReference>
<gene>
    <name evidence="2" type="ORF">V5E97_03690</name>
</gene>
<organism evidence="2">
    <name type="scientific">Singulisphaera sp. Ch08</name>
    <dbReference type="NCBI Taxonomy" id="3120278"/>
    <lineage>
        <taxon>Bacteria</taxon>
        <taxon>Pseudomonadati</taxon>
        <taxon>Planctomycetota</taxon>
        <taxon>Planctomycetia</taxon>
        <taxon>Isosphaerales</taxon>
        <taxon>Isosphaeraceae</taxon>
        <taxon>Singulisphaera</taxon>
    </lineage>
</organism>
<dbReference type="RefSeq" id="WP_406697935.1">
    <property type="nucleotide sequence ID" value="NZ_CP155447.1"/>
</dbReference>
<accession>A0AAU7CIB5</accession>
<dbReference type="PRINTS" id="PR00080">
    <property type="entry name" value="SDRFAMILY"/>
</dbReference>
<dbReference type="FunFam" id="3.40.50.720:FF:000084">
    <property type="entry name" value="Short-chain dehydrogenase reductase"/>
    <property type="match status" value="1"/>
</dbReference>
<dbReference type="InterPro" id="IPR002347">
    <property type="entry name" value="SDR_fam"/>
</dbReference>
<dbReference type="EC" id="1.-.-.-" evidence="2"/>
<name>A0AAU7CIB5_9BACT</name>
<dbReference type="GO" id="GO:0032787">
    <property type="term" value="P:monocarboxylic acid metabolic process"/>
    <property type="evidence" value="ECO:0007669"/>
    <property type="project" value="UniProtKB-ARBA"/>
</dbReference>
<dbReference type="SUPFAM" id="SSF51735">
    <property type="entry name" value="NAD(P)-binding Rossmann-fold domains"/>
    <property type="match status" value="1"/>
</dbReference>
<proteinExistence type="inferred from homology"/>
<evidence type="ECO:0000256" key="1">
    <source>
        <dbReference type="ARBA" id="ARBA00006484"/>
    </source>
</evidence>
<dbReference type="PROSITE" id="PS00061">
    <property type="entry name" value="ADH_SHORT"/>
    <property type="match status" value="1"/>
</dbReference>
<dbReference type="Pfam" id="PF13561">
    <property type="entry name" value="adh_short_C2"/>
    <property type="match status" value="1"/>
</dbReference>
<keyword evidence="2" id="KW-0560">Oxidoreductase</keyword>
<dbReference type="AlphaFoldDB" id="A0AAU7CIB5"/>
<evidence type="ECO:0000313" key="2">
    <source>
        <dbReference type="EMBL" id="XBH05134.1"/>
    </source>
</evidence>
<dbReference type="Gene3D" id="3.40.50.720">
    <property type="entry name" value="NAD(P)-binding Rossmann-like Domain"/>
    <property type="match status" value="1"/>
</dbReference>
<dbReference type="GO" id="GO:0016491">
    <property type="term" value="F:oxidoreductase activity"/>
    <property type="evidence" value="ECO:0007669"/>
    <property type="project" value="UniProtKB-KW"/>
</dbReference>
<dbReference type="InterPro" id="IPR020904">
    <property type="entry name" value="Sc_DH/Rdtase_CS"/>
</dbReference>
<dbReference type="EMBL" id="CP155447">
    <property type="protein sequence ID" value="XBH05134.1"/>
    <property type="molecule type" value="Genomic_DNA"/>
</dbReference>
<protein>
    <submittedName>
        <fullName evidence="2">SDR family oxidoreductase</fullName>
        <ecNumber evidence="2">1.-.-.-</ecNumber>
    </submittedName>
</protein>
<dbReference type="InterPro" id="IPR036291">
    <property type="entry name" value="NAD(P)-bd_dom_sf"/>
</dbReference>